<dbReference type="PROSITE" id="PS00463">
    <property type="entry name" value="ZN2_CY6_FUNGAL_1"/>
    <property type="match status" value="1"/>
</dbReference>
<dbReference type="InterPro" id="IPR001138">
    <property type="entry name" value="Zn2Cys6_DnaBD"/>
</dbReference>
<gene>
    <name evidence="4" type="ORF">AC579_1425</name>
</gene>
<protein>
    <recommendedName>
        <fullName evidence="3">Zn(2)-C6 fungal-type domain-containing protein</fullName>
    </recommendedName>
</protein>
<dbReference type="SMART" id="SM00066">
    <property type="entry name" value="GAL4"/>
    <property type="match status" value="1"/>
</dbReference>
<keyword evidence="1" id="KW-0479">Metal-binding</keyword>
<comment type="caution">
    <text evidence="4">The sequence shown here is derived from an EMBL/GenBank/DDBJ whole genome shotgun (WGS) entry which is preliminary data.</text>
</comment>
<dbReference type="Proteomes" id="UP000073492">
    <property type="component" value="Unassembled WGS sequence"/>
</dbReference>
<dbReference type="Pfam" id="PF04082">
    <property type="entry name" value="Fungal_trans"/>
    <property type="match status" value="1"/>
</dbReference>
<dbReference type="InterPro" id="IPR007219">
    <property type="entry name" value="XnlR_reg_dom"/>
</dbReference>
<dbReference type="CDD" id="cd00067">
    <property type="entry name" value="GAL4"/>
    <property type="match status" value="1"/>
</dbReference>
<dbReference type="GO" id="GO:0000981">
    <property type="term" value="F:DNA-binding transcription factor activity, RNA polymerase II-specific"/>
    <property type="evidence" value="ECO:0007669"/>
    <property type="project" value="InterPro"/>
</dbReference>
<dbReference type="GO" id="GO:0008270">
    <property type="term" value="F:zinc ion binding"/>
    <property type="evidence" value="ECO:0007669"/>
    <property type="project" value="InterPro"/>
</dbReference>
<reference evidence="4 5" key="1">
    <citation type="submission" date="2015-07" db="EMBL/GenBank/DDBJ databases">
        <title>Comparative genomics of the Sigatoka disease complex on banana suggests a link between parallel evolutionary changes in Pseudocercospora fijiensis and Pseudocercospora eumusae and increased virulence on the banana host.</title>
        <authorList>
            <person name="Chang T.-C."/>
            <person name="Salvucci A."/>
            <person name="Crous P.W."/>
            <person name="Stergiopoulos I."/>
        </authorList>
    </citation>
    <scope>NUCLEOTIDE SEQUENCE [LARGE SCALE GENOMIC DNA]</scope>
    <source>
        <strain evidence="4 5">CBS 116634</strain>
    </source>
</reference>
<dbReference type="PANTHER" id="PTHR47785:SF6">
    <property type="entry name" value="ZN(II)2CYS6 TRANSCRIPTION FACTOR (EUROFUNG)"/>
    <property type="match status" value="1"/>
</dbReference>
<dbReference type="Pfam" id="PF00172">
    <property type="entry name" value="Zn_clus"/>
    <property type="match status" value="1"/>
</dbReference>
<dbReference type="Gene3D" id="4.10.240.10">
    <property type="entry name" value="Zn(2)-C6 fungal-type DNA-binding domain"/>
    <property type="match status" value="1"/>
</dbReference>
<dbReference type="PROSITE" id="PS50048">
    <property type="entry name" value="ZN2_CY6_FUNGAL_2"/>
    <property type="match status" value="1"/>
</dbReference>
<evidence type="ECO:0000256" key="2">
    <source>
        <dbReference type="ARBA" id="ARBA00023242"/>
    </source>
</evidence>
<evidence type="ECO:0000313" key="4">
    <source>
        <dbReference type="EMBL" id="KXT15959.1"/>
    </source>
</evidence>
<dbReference type="GO" id="GO:0003677">
    <property type="term" value="F:DNA binding"/>
    <property type="evidence" value="ECO:0007669"/>
    <property type="project" value="InterPro"/>
</dbReference>
<dbReference type="EMBL" id="LFZO01000047">
    <property type="protein sequence ID" value="KXT15959.1"/>
    <property type="molecule type" value="Genomic_DNA"/>
</dbReference>
<dbReference type="AlphaFoldDB" id="A0A139IMK6"/>
<dbReference type="InterPro" id="IPR036864">
    <property type="entry name" value="Zn2-C6_fun-type_DNA-bd_sf"/>
</dbReference>
<keyword evidence="5" id="KW-1185">Reference proteome</keyword>
<dbReference type="GO" id="GO:0006351">
    <property type="term" value="P:DNA-templated transcription"/>
    <property type="evidence" value="ECO:0007669"/>
    <property type="project" value="InterPro"/>
</dbReference>
<accession>A0A139IMK6</accession>
<keyword evidence="2" id="KW-0539">Nucleus</keyword>
<sequence>MSLRHAVNVHAAAMTSQEVVTGHTGPARKKQRSFIARQACDACRAKRARCDEALPCGLCASQDIECHYGDRKITKHEASYSTIMRGIRRIEHRLEAFEPSNTPNSSVRKSEFICKLPSTYSPTSGGVVGKTISTEQYQPIRLSFSAHSTLAWPCIQSLLPPSVLALCHDSGFNYVSAEELNRSLLPASSVTVVDDWISQTSLKTFQDLSMSYFQNFNTTYPVLDHQTFFQQTLVSVMNSDFGPDVDSSIVLLVMALGSCSQELTATRGDVRTPSSSLHTADIADMPQHENTPGLSYFIEARRRMALCDCNVGLKTCQMSLLAGLYHAQSLRPLQSWIMISKASLCLQHYWRRDQLAQQVESSSTGLESAQAEWEHDMQSRLFWICVTLETLFADELQYPAVSLQDLCDSVPLPRFCPPKWLRNASSMCDVMDTSYFHYHFLSQTAHRTLLTRIRDTLFISGESDSQTHSVLEEELYNQLEQWRNQLPRDLAFELQSSPSHLDLPYGTTASAWLRARYVISKYHIRRPLIYRVAASELPPSEQDVEKCGDALSAIIEWTSIMEHISVRQSCMPLRFFMCSQLFGQMVVVFAFSVSPHRRLLSLVTPTHVGWYKSALEILSRAAKRSDIIAKDFKIATHLYESVITATL</sequence>
<evidence type="ECO:0000256" key="1">
    <source>
        <dbReference type="ARBA" id="ARBA00022723"/>
    </source>
</evidence>
<organism evidence="4 5">
    <name type="scientific">Pseudocercospora musae</name>
    <dbReference type="NCBI Taxonomy" id="113226"/>
    <lineage>
        <taxon>Eukaryota</taxon>
        <taxon>Fungi</taxon>
        <taxon>Dikarya</taxon>
        <taxon>Ascomycota</taxon>
        <taxon>Pezizomycotina</taxon>
        <taxon>Dothideomycetes</taxon>
        <taxon>Dothideomycetidae</taxon>
        <taxon>Mycosphaerellales</taxon>
        <taxon>Mycosphaerellaceae</taxon>
        <taxon>Pseudocercospora</taxon>
    </lineage>
</organism>
<evidence type="ECO:0000313" key="5">
    <source>
        <dbReference type="Proteomes" id="UP000073492"/>
    </source>
</evidence>
<dbReference type="PANTHER" id="PTHR47785">
    <property type="entry name" value="ZN(II)2CYS6 TRANSCRIPTION FACTOR (EUROFUNG)-RELATED-RELATED"/>
    <property type="match status" value="1"/>
</dbReference>
<dbReference type="CDD" id="cd12148">
    <property type="entry name" value="fungal_TF_MHR"/>
    <property type="match status" value="1"/>
</dbReference>
<proteinExistence type="predicted"/>
<evidence type="ECO:0000259" key="3">
    <source>
        <dbReference type="PROSITE" id="PS50048"/>
    </source>
</evidence>
<name>A0A139IMK6_9PEZI</name>
<feature type="domain" description="Zn(2)-C6 fungal-type" evidence="3">
    <location>
        <begin position="39"/>
        <end position="68"/>
    </location>
</feature>
<dbReference type="InterPro" id="IPR053181">
    <property type="entry name" value="EcdB-like_regulator"/>
</dbReference>
<dbReference type="OrthoDB" id="3636275at2759"/>
<dbReference type="SUPFAM" id="SSF57701">
    <property type="entry name" value="Zn2/Cys6 DNA-binding domain"/>
    <property type="match status" value="1"/>
</dbReference>